<dbReference type="CDD" id="cd02238">
    <property type="entry name" value="cupin_KdgF"/>
    <property type="match status" value="1"/>
</dbReference>
<dbReference type="InterPro" id="IPR014710">
    <property type="entry name" value="RmlC-like_jellyroll"/>
</dbReference>
<dbReference type="InterPro" id="IPR052535">
    <property type="entry name" value="Bacilysin_H2HPP_isomerase"/>
</dbReference>
<dbReference type="Pfam" id="PF07883">
    <property type="entry name" value="Cupin_2"/>
    <property type="match status" value="1"/>
</dbReference>
<dbReference type="STRING" id="929713.NIASO_18760"/>
<reference evidence="2 3" key="1">
    <citation type="submission" date="2013-12" db="EMBL/GenBank/DDBJ databases">
        <authorList>
            <consortium name="DOE Joint Genome Institute"/>
            <person name="Eisen J."/>
            <person name="Huntemann M."/>
            <person name="Han J."/>
            <person name="Chen A."/>
            <person name="Kyrpides N."/>
            <person name="Mavromatis K."/>
            <person name="Markowitz V."/>
            <person name="Palaniappan K."/>
            <person name="Ivanova N."/>
            <person name="Schaumberg A."/>
            <person name="Pati A."/>
            <person name="Liolios K."/>
            <person name="Nordberg H.P."/>
            <person name="Cantor M.N."/>
            <person name="Hua S.X."/>
            <person name="Woyke T."/>
        </authorList>
    </citation>
    <scope>NUCLEOTIDE SEQUENCE [LARGE SCALE GENOMIC DNA]</scope>
    <source>
        <strain evidence="3">DSM 19437</strain>
    </source>
</reference>
<dbReference type="PIRSF" id="PIRSF029883">
    <property type="entry name" value="KdgF"/>
    <property type="match status" value="1"/>
</dbReference>
<gene>
    <name evidence="2" type="ORF">NIASO_18760</name>
</gene>
<dbReference type="HOGENOM" id="CLU_134269_1_1_10"/>
<organism evidence="2 3">
    <name type="scientific">Niabella soli DSM 19437</name>
    <dbReference type="NCBI Taxonomy" id="929713"/>
    <lineage>
        <taxon>Bacteria</taxon>
        <taxon>Pseudomonadati</taxon>
        <taxon>Bacteroidota</taxon>
        <taxon>Chitinophagia</taxon>
        <taxon>Chitinophagales</taxon>
        <taxon>Chitinophagaceae</taxon>
        <taxon>Niabella</taxon>
    </lineage>
</organism>
<dbReference type="SUPFAM" id="SSF51182">
    <property type="entry name" value="RmlC-like cupins"/>
    <property type="match status" value="1"/>
</dbReference>
<sequence>MTQPVFCNDALIEWTDLGEGVKRKIMTWDERIMIVKVAFEKGSIGTVHQHIHTQMTFIESGRFEVEIDGQKQLLSKGDVFRIPANALHGVVCMEAGVLIDAFSPIREDFLTS</sequence>
<dbReference type="RefSeq" id="WP_008588112.1">
    <property type="nucleotide sequence ID" value="NZ_CP007035.1"/>
</dbReference>
<feature type="domain" description="Cupin type-2" evidence="1">
    <location>
        <begin position="37"/>
        <end position="94"/>
    </location>
</feature>
<dbReference type="PANTHER" id="PTHR40112">
    <property type="entry name" value="H2HPP ISOMERASE"/>
    <property type="match status" value="1"/>
</dbReference>
<dbReference type="KEGG" id="nso:NIASO_18760"/>
<evidence type="ECO:0000313" key="2">
    <source>
        <dbReference type="EMBL" id="AHF16665.1"/>
    </source>
</evidence>
<accession>W0F0W5</accession>
<evidence type="ECO:0000259" key="1">
    <source>
        <dbReference type="Pfam" id="PF07883"/>
    </source>
</evidence>
<dbReference type="InterPro" id="IPR013096">
    <property type="entry name" value="Cupin_2"/>
</dbReference>
<dbReference type="AlphaFoldDB" id="W0F0W5"/>
<dbReference type="EMBL" id="CP007035">
    <property type="protein sequence ID" value="AHF16665.1"/>
    <property type="molecule type" value="Genomic_DNA"/>
</dbReference>
<evidence type="ECO:0000313" key="3">
    <source>
        <dbReference type="Proteomes" id="UP000003586"/>
    </source>
</evidence>
<dbReference type="eggNOG" id="COG1917">
    <property type="taxonomic scope" value="Bacteria"/>
</dbReference>
<name>W0F0W5_9BACT</name>
<dbReference type="Proteomes" id="UP000003586">
    <property type="component" value="Chromosome"/>
</dbReference>
<protein>
    <submittedName>
        <fullName evidence="2">Cupin</fullName>
    </submittedName>
</protein>
<proteinExistence type="predicted"/>
<dbReference type="OrthoDB" id="9811153at2"/>
<keyword evidence="3" id="KW-1185">Reference proteome</keyword>
<dbReference type="PANTHER" id="PTHR40112:SF1">
    <property type="entry name" value="H2HPP ISOMERASE"/>
    <property type="match status" value="1"/>
</dbReference>
<dbReference type="InterPro" id="IPR011051">
    <property type="entry name" value="RmlC_Cupin_sf"/>
</dbReference>
<dbReference type="InterPro" id="IPR025499">
    <property type="entry name" value="KdgF"/>
</dbReference>
<dbReference type="Gene3D" id="2.60.120.10">
    <property type="entry name" value="Jelly Rolls"/>
    <property type="match status" value="1"/>
</dbReference>